<keyword evidence="3" id="KW-0378">Hydrolase</keyword>
<feature type="domain" description="HD" evidence="5">
    <location>
        <begin position="30"/>
        <end position="125"/>
    </location>
</feature>
<dbReference type="FunFam" id="1.10.3210.10:FF:000012">
    <property type="entry name" value="HD domain containing 3"/>
    <property type="match status" value="1"/>
</dbReference>
<dbReference type="STRING" id="1255043.TVNIR_2084"/>
<dbReference type="InterPro" id="IPR006674">
    <property type="entry name" value="HD_domain"/>
</dbReference>
<dbReference type="GO" id="GO:0008893">
    <property type="term" value="F:guanosine-3',5'-bis(diphosphate) 3'-diphosphatase activity"/>
    <property type="evidence" value="ECO:0007669"/>
    <property type="project" value="TreeGrafter"/>
</dbReference>
<keyword evidence="7" id="KW-1185">Reference proteome</keyword>
<dbReference type="OrthoDB" id="9802385at2"/>
<proteinExistence type="predicted"/>
<evidence type="ECO:0000256" key="1">
    <source>
        <dbReference type="ARBA" id="ARBA00001936"/>
    </source>
</evidence>
<dbReference type="CDD" id="cd00077">
    <property type="entry name" value="HDc"/>
    <property type="match status" value="1"/>
</dbReference>
<dbReference type="PATRIC" id="fig|1255043.3.peg.2106"/>
<dbReference type="KEGG" id="tni:TVNIR_2084"/>
<accession>L0DVW8</accession>
<dbReference type="Gene3D" id="1.10.3210.10">
    <property type="entry name" value="Hypothetical protein af1432"/>
    <property type="match status" value="1"/>
</dbReference>
<keyword evidence="2" id="KW-0479">Metal-binding</keyword>
<dbReference type="Pfam" id="PF13328">
    <property type="entry name" value="HD_4"/>
    <property type="match status" value="1"/>
</dbReference>
<gene>
    <name evidence="6" type="primary">spoT [C]</name>
    <name evidence="6" type="ordered locus">TVNIR_2084</name>
</gene>
<evidence type="ECO:0000256" key="3">
    <source>
        <dbReference type="ARBA" id="ARBA00022801"/>
    </source>
</evidence>
<evidence type="ECO:0000313" key="6">
    <source>
        <dbReference type="EMBL" id="AGA33744.1"/>
    </source>
</evidence>
<dbReference type="AlphaFoldDB" id="L0DVW8"/>
<organism evidence="6 7">
    <name type="scientific">Thioalkalivibrio nitratireducens (strain DSM 14787 / UNIQEM 213 / ALEN2)</name>
    <dbReference type="NCBI Taxonomy" id="1255043"/>
    <lineage>
        <taxon>Bacteria</taxon>
        <taxon>Pseudomonadati</taxon>
        <taxon>Pseudomonadota</taxon>
        <taxon>Gammaproteobacteria</taxon>
        <taxon>Chromatiales</taxon>
        <taxon>Ectothiorhodospiraceae</taxon>
        <taxon>Thioalkalivibrio</taxon>
    </lineage>
</organism>
<keyword evidence="4" id="KW-0464">Manganese</keyword>
<dbReference type="Proteomes" id="UP000010809">
    <property type="component" value="Chromosome"/>
</dbReference>
<evidence type="ECO:0000259" key="5">
    <source>
        <dbReference type="PROSITE" id="PS51831"/>
    </source>
</evidence>
<dbReference type="EMBL" id="CP003989">
    <property type="protein sequence ID" value="AGA33744.1"/>
    <property type="molecule type" value="Genomic_DNA"/>
</dbReference>
<dbReference type="RefSeq" id="WP_015258869.1">
    <property type="nucleotide sequence ID" value="NC_019902.2"/>
</dbReference>
<evidence type="ECO:0000256" key="2">
    <source>
        <dbReference type="ARBA" id="ARBA00022723"/>
    </source>
</evidence>
<dbReference type="InterPro" id="IPR003607">
    <property type="entry name" value="HD/PDEase_dom"/>
</dbReference>
<dbReference type="SUPFAM" id="SSF109604">
    <property type="entry name" value="HD-domain/PDEase-like"/>
    <property type="match status" value="1"/>
</dbReference>
<dbReference type="GO" id="GO:0046872">
    <property type="term" value="F:metal ion binding"/>
    <property type="evidence" value="ECO:0007669"/>
    <property type="project" value="UniProtKB-KW"/>
</dbReference>
<reference evidence="6" key="1">
    <citation type="submission" date="2015-12" db="EMBL/GenBank/DDBJ databases">
        <authorList>
            <person name="Tikhonova T.V."/>
            <person name="Pavlov A.R."/>
            <person name="Beletsky A.V."/>
            <person name="Mardanov A.V."/>
            <person name="Sorokin D.Y."/>
            <person name="Ravin N.V."/>
            <person name="Popov V.O."/>
        </authorList>
    </citation>
    <scope>NUCLEOTIDE SEQUENCE</scope>
    <source>
        <strain evidence="6">DSM 14787</strain>
    </source>
</reference>
<evidence type="ECO:0000313" key="7">
    <source>
        <dbReference type="Proteomes" id="UP000010809"/>
    </source>
</evidence>
<sequence>MNEGLILRALAFAAHKHRDQRRKDADASPYINHPIALADILANEAGVTDPAVLCAAILHDTIEDTETTLEELEDAFGPEIATIVAEVTDDKTLPKDQRKQLQVEHAAHASPRAKLVKLADKIANLRDIAATPPADWSTERKREYFDWARQVVDRTRDASPGLGQLFDQVHRLRP</sequence>
<dbReference type="SMART" id="SM00471">
    <property type="entry name" value="HDc"/>
    <property type="match status" value="1"/>
</dbReference>
<protein>
    <submittedName>
        <fullName evidence="6">Metal dependent phosphohydrolase</fullName>
    </submittedName>
</protein>
<comment type="cofactor">
    <cofactor evidence="1">
        <name>Mn(2+)</name>
        <dbReference type="ChEBI" id="CHEBI:29035"/>
    </cofactor>
</comment>
<dbReference type="PANTHER" id="PTHR46246">
    <property type="entry name" value="GUANOSINE-3',5'-BIS(DIPHOSPHATE) 3'-PYROPHOSPHOHYDROLASE MESH1"/>
    <property type="match status" value="1"/>
</dbReference>
<dbReference type="PANTHER" id="PTHR46246:SF1">
    <property type="entry name" value="GUANOSINE-3',5'-BIS(DIPHOSPHATE) 3'-PYROPHOSPHOHYDROLASE MESH1"/>
    <property type="match status" value="1"/>
</dbReference>
<dbReference type="HOGENOM" id="CLU_084517_1_1_6"/>
<name>L0DVW8_THIND</name>
<dbReference type="eggNOG" id="COG0317">
    <property type="taxonomic scope" value="Bacteria"/>
</dbReference>
<dbReference type="PROSITE" id="PS51831">
    <property type="entry name" value="HD"/>
    <property type="match status" value="1"/>
</dbReference>
<dbReference type="InterPro" id="IPR052194">
    <property type="entry name" value="MESH1"/>
</dbReference>
<evidence type="ECO:0000256" key="4">
    <source>
        <dbReference type="ARBA" id="ARBA00023211"/>
    </source>
</evidence>